<protein>
    <recommendedName>
        <fullName evidence="1">Pyrrolo-quinoline quinone repeat domain-containing protein</fullName>
    </recommendedName>
</protein>
<name>A0A368BNA1_9GAMM</name>
<dbReference type="InterPro" id="IPR011047">
    <property type="entry name" value="Quinoprotein_ADH-like_sf"/>
</dbReference>
<dbReference type="PANTHER" id="PTHR34512">
    <property type="entry name" value="CELL SURFACE PROTEIN"/>
    <property type="match status" value="1"/>
</dbReference>
<dbReference type="Proteomes" id="UP000252147">
    <property type="component" value="Unassembled WGS sequence"/>
</dbReference>
<dbReference type="InterPro" id="IPR015943">
    <property type="entry name" value="WD40/YVTN_repeat-like_dom_sf"/>
</dbReference>
<dbReference type="Gene3D" id="2.130.10.10">
    <property type="entry name" value="YVTN repeat-like/Quinoprotein amine dehydrogenase"/>
    <property type="match status" value="1"/>
</dbReference>
<proteinExistence type="predicted"/>
<dbReference type="InterPro" id="IPR018391">
    <property type="entry name" value="PQQ_b-propeller_rpt"/>
</dbReference>
<dbReference type="EMBL" id="QOPD01000002">
    <property type="protein sequence ID" value="RCL38799.1"/>
    <property type="molecule type" value="Genomic_DNA"/>
</dbReference>
<feature type="domain" description="Pyrrolo-quinoline quinone repeat" evidence="1">
    <location>
        <begin position="86"/>
        <end position="312"/>
    </location>
</feature>
<evidence type="ECO:0000313" key="2">
    <source>
        <dbReference type="EMBL" id="RCL38799.1"/>
    </source>
</evidence>
<dbReference type="AlphaFoldDB" id="A0A368BNA1"/>
<comment type="caution">
    <text evidence="2">The sequence shown here is derived from an EMBL/GenBank/DDBJ whole genome shotgun (WGS) entry which is preliminary data.</text>
</comment>
<reference evidence="2 3" key="1">
    <citation type="journal article" date="2018" name="Microbiome">
        <title>Fine metagenomic profile of the Mediterranean stratified and mixed water columns revealed by assembly and recruitment.</title>
        <authorList>
            <person name="Haro-Moreno J.M."/>
            <person name="Lopez-Perez M."/>
            <person name="De La Torre J.R."/>
            <person name="Picazo A."/>
            <person name="Camacho A."/>
            <person name="Rodriguez-Valera F."/>
        </authorList>
    </citation>
    <scope>NUCLEOTIDE SEQUENCE [LARGE SCALE GENOMIC DNA]</scope>
    <source>
        <strain evidence="2">MED-G83</strain>
    </source>
</reference>
<sequence length="385" mass="42935">MNKLLPIISALVLLGCQTLGFVEVDPRAPTKLDLSYPNFLDEVWRKSNSRPLINFGNSGNRYAKNHQFQASAGSIYKIKNNAAEEYDIENGTLLNSIALEGNEIVSGVTVGYNTLVYSDSDGTIYAYDLNTNALRWQQDLKDLVISKVLITSRFIFAQTSSDVLYAFNLRDGEIIWTKSAQAPLLSIRGTAVPYFYEGLVFASFSNGRLAAIRSLDGIQLWEKPISVLKGTTELEKLMDSDTSAVAFQESIYVANFNGSLTRFDIRTGDKLFSVNFSTSEPLVLFRDLVIGISSDDEIIAYDAINGTERWINDQYKYRDLSSLVLYNNKLYFGDLDGFLHSVSAESGETLGVKRTNLDKVKQIEVVSNTLAVQDQAGKLKVYKIF</sequence>
<dbReference type="PANTHER" id="PTHR34512:SF30">
    <property type="entry name" value="OUTER MEMBRANE PROTEIN ASSEMBLY FACTOR BAMB"/>
    <property type="match status" value="1"/>
</dbReference>
<organism evidence="2 3">
    <name type="scientific">SAR86 cluster bacterium</name>
    <dbReference type="NCBI Taxonomy" id="2030880"/>
    <lineage>
        <taxon>Bacteria</taxon>
        <taxon>Pseudomonadati</taxon>
        <taxon>Pseudomonadota</taxon>
        <taxon>Gammaproteobacteria</taxon>
        <taxon>SAR86 cluster</taxon>
    </lineage>
</organism>
<dbReference type="Pfam" id="PF13360">
    <property type="entry name" value="PQQ_2"/>
    <property type="match status" value="1"/>
</dbReference>
<dbReference type="PROSITE" id="PS51257">
    <property type="entry name" value="PROKAR_LIPOPROTEIN"/>
    <property type="match status" value="1"/>
</dbReference>
<dbReference type="InterPro" id="IPR002372">
    <property type="entry name" value="PQQ_rpt_dom"/>
</dbReference>
<accession>A0A368BNA1</accession>
<dbReference type="SUPFAM" id="SSF50998">
    <property type="entry name" value="Quinoprotein alcohol dehydrogenase-like"/>
    <property type="match status" value="1"/>
</dbReference>
<gene>
    <name evidence="2" type="ORF">DBW97_01945</name>
</gene>
<evidence type="ECO:0000313" key="3">
    <source>
        <dbReference type="Proteomes" id="UP000252147"/>
    </source>
</evidence>
<dbReference type="SMART" id="SM00564">
    <property type="entry name" value="PQQ"/>
    <property type="match status" value="6"/>
</dbReference>
<evidence type="ECO:0000259" key="1">
    <source>
        <dbReference type="Pfam" id="PF13360"/>
    </source>
</evidence>